<accession>A0A8H6X400</accession>
<dbReference type="EMBL" id="JACAZI010000027">
    <property type="protein sequence ID" value="KAF7334038.1"/>
    <property type="molecule type" value="Genomic_DNA"/>
</dbReference>
<protein>
    <submittedName>
        <fullName evidence="2">Uncharacterized protein</fullName>
    </submittedName>
</protein>
<feature type="compositionally biased region" description="Low complexity" evidence="1">
    <location>
        <begin position="214"/>
        <end position="237"/>
    </location>
</feature>
<evidence type="ECO:0000313" key="3">
    <source>
        <dbReference type="Proteomes" id="UP000620124"/>
    </source>
</evidence>
<organism evidence="2 3">
    <name type="scientific">Mycena venus</name>
    <dbReference type="NCBI Taxonomy" id="2733690"/>
    <lineage>
        <taxon>Eukaryota</taxon>
        <taxon>Fungi</taxon>
        <taxon>Dikarya</taxon>
        <taxon>Basidiomycota</taxon>
        <taxon>Agaricomycotina</taxon>
        <taxon>Agaricomycetes</taxon>
        <taxon>Agaricomycetidae</taxon>
        <taxon>Agaricales</taxon>
        <taxon>Marasmiineae</taxon>
        <taxon>Mycenaceae</taxon>
        <taxon>Mycena</taxon>
    </lineage>
</organism>
<feature type="region of interest" description="Disordered" evidence="1">
    <location>
        <begin position="1"/>
        <end position="25"/>
    </location>
</feature>
<feature type="region of interest" description="Disordered" evidence="1">
    <location>
        <begin position="194"/>
        <end position="243"/>
    </location>
</feature>
<keyword evidence="3" id="KW-1185">Reference proteome</keyword>
<comment type="caution">
    <text evidence="2">The sequence shown here is derived from an EMBL/GenBank/DDBJ whole genome shotgun (WGS) entry which is preliminary data.</text>
</comment>
<dbReference type="OrthoDB" id="3023346at2759"/>
<feature type="compositionally biased region" description="Low complexity" evidence="1">
    <location>
        <begin position="1"/>
        <end position="18"/>
    </location>
</feature>
<proteinExistence type="predicted"/>
<evidence type="ECO:0000313" key="2">
    <source>
        <dbReference type="EMBL" id="KAF7334038.1"/>
    </source>
</evidence>
<reference evidence="2" key="1">
    <citation type="submission" date="2020-05" db="EMBL/GenBank/DDBJ databases">
        <title>Mycena genomes resolve the evolution of fungal bioluminescence.</title>
        <authorList>
            <person name="Tsai I.J."/>
        </authorList>
    </citation>
    <scope>NUCLEOTIDE SEQUENCE</scope>
    <source>
        <strain evidence="2">CCC161011</strain>
    </source>
</reference>
<dbReference type="Proteomes" id="UP000620124">
    <property type="component" value="Unassembled WGS sequence"/>
</dbReference>
<dbReference type="AlphaFoldDB" id="A0A8H6X400"/>
<gene>
    <name evidence="2" type="ORF">MVEN_02309300</name>
</gene>
<evidence type="ECO:0000256" key="1">
    <source>
        <dbReference type="SAM" id="MobiDB-lite"/>
    </source>
</evidence>
<name>A0A8H6X400_9AGAR</name>
<sequence>MFPLTTSHTSTTSSPSTSEVDVLPPKLYKKPMNAEWAHRYNTNHEEREARKATEEQRRQQDLPYGRQVRFCCWMKDGEDPEFVRLQGITTFPKLNMADHPKLLKTLGLTKDDDIWLYDPDGRSFAREDVDHVMEVTAHQVILTRLYGVKNCPRLDEYIALYCNKRPVAGSSRRTLPSTALKRKAAFDGLGAFPPSLKTPHPAAFSRPSTPPSPNSSSPSPTFTSRRYHSSSSSSPSSVATVRF</sequence>